<proteinExistence type="predicted"/>
<evidence type="ECO:0000256" key="1">
    <source>
        <dbReference type="ARBA" id="ARBA00022723"/>
    </source>
</evidence>
<evidence type="ECO:0000256" key="3">
    <source>
        <dbReference type="ARBA" id="ARBA00022771"/>
    </source>
</evidence>
<dbReference type="EMBL" id="JABXBU010002230">
    <property type="protein sequence ID" value="KAF8767277.1"/>
    <property type="molecule type" value="Genomic_DNA"/>
</dbReference>
<dbReference type="PROSITE" id="PS50157">
    <property type="entry name" value="ZINC_FINGER_C2H2_2"/>
    <property type="match status" value="2"/>
</dbReference>
<reference evidence="7" key="2">
    <citation type="submission" date="2020-06" db="EMBL/GenBank/DDBJ databases">
        <authorList>
            <person name="Sheffer M."/>
        </authorList>
    </citation>
    <scope>NUCLEOTIDE SEQUENCE</scope>
</reference>
<gene>
    <name evidence="7" type="ORF">HNY73_020261</name>
</gene>
<evidence type="ECO:0000256" key="2">
    <source>
        <dbReference type="ARBA" id="ARBA00022737"/>
    </source>
</evidence>
<keyword evidence="4" id="KW-0862">Zinc</keyword>
<dbReference type="GO" id="GO:0005634">
    <property type="term" value="C:nucleus"/>
    <property type="evidence" value="ECO:0007669"/>
    <property type="project" value="TreeGrafter"/>
</dbReference>
<dbReference type="Proteomes" id="UP000807504">
    <property type="component" value="Unassembled WGS sequence"/>
</dbReference>
<dbReference type="GO" id="GO:0008270">
    <property type="term" value="F:zinc ion binding"/>
    <property type="evidence" value="ECO:0007669"/>
    <property type="project" value="UniProtKB-KW"/>
</dbReference>
<evidence type="ECO:0000256" key="5">
    <source>
        <dbReference type="PROSITE-ProRule" id="PRU00042"/>
    </source>
</evidence>
<feature type="domain" description="C2H2-type" evidence="6">
    <location>
        <begin position="60"/>
        <end position="88"/>
    </location>
</feature>
<dbReference type="PANTHER" id="PTHR24409">
    <property type="entry name" value="ZINC FINGER PROTEIN 142"/>
    <property type="match status" value="1"/>
</dbReference>
<sequence length="186" mass="21560">MNHPTAVALLPAMENVCPICLKTYSTKHRGYNCQFCSASFTLNSNMLRHVRTKHLNETPYSCPVCKKGWRRSDAFKEHVFRVHEHSNILNPEYPDLVTSSNDEDITCPYCQRCLFNQISLQRHILLHLQSKDRGHQCNICMRVYSKVNPSSYKIKPIGIRYTINGLAMQWQPWQNASLFMVLEALS</sequence>
<dbReference type="Gene3D" id="3.30.160.60">
    <property type="entry name" value="Classic Zinc Finger"/>
    <property type="match status" value="3"/>
</dbReference>
<keyword evidence="8" id="KW-1185">Reference proteome</keyword>
<dbReference type="PROSITE" id="PS00028">
    <property type="entry name" value="ZINC_FINGER_C2H2_1"/>
    <property type="match status" value="3"/>
</dbReference>
<dbReference type="PANTHER" id="PTHR24409:SF295">
    <property type="entry name" value="AZ2-RELATED"/>
    <property type="match status" value="1"/>
</dbReference>
<keyword evidence="1" id="KW-0479">Metal-binding</keyword>
<comment type="caution">
    <text evidence="7">The sequence shown here is derived from an EMBL/GenBank/DDBJ whole genome shotgun (WGS) entry which is preliminary data.</text>
</comment>
<dbReference type="Pfam" id="PF00096">
    <property type="entry name" value="zf-C2H2"/>
    <property type="match status" value="2"/>
</dbReference>
<keyword evidence="3 5" id="KW-0863">Zinc-finger</keyword>
<dbReference type="AlphaFoldDB" id="A0A8T0E7A4"/>
<evidence type="ECO:0000313" key="8">
    <source>
        <dbReference type="Proteomes" id="UP000807504"/>
    </source>
</evidence>
<evidence type="ECO:0000259" key="6">
    <source>
        <dbReference type="PROSITE" id="PS50157"/>
    </source>
</evidence>
<dbReference type="SMART" id="SM00355">
    <property type="entry name" value="ZnF_C2H2"/>
    <property type="match status" value="3"/>
</dbReference>
<evidence type="ECO:0000313" key="7">
    <source>
        <dbReference type="EMBL" id="KAF8767277.1"/>
    </source>
</evidence>
<protein>
    <submittedName>
        <fullName evidence="7">Zinc finger protein 648 like protein</fullName>
    </submittedName>
</protein>
<accession>A0A8T0E7A4</accession>
<dbReference type="InterPro" id="IPR036236">
    <property type="entry name" value="Znf_C2H2_sf"/>
</dbReference>
<reference evidence="7" key="1">
    <citation type="journal article" date="2020" name="bioRxiv">
        <title>Chromosome-level reference genome of the European wasp spider Argiope bruennichi: a resource for studies on range expansion and evolutionary adaptation.</title>
        <authorList>
            <person name="Sheffer M.M."/>
            <person name="Hoppe A."/>
            <person name="Krehenwinkel H."/>
            <person name="Uhl G."/>
            <person name="Kuss A.W."/>
            <person name="Jensen L."/>
            <person name="Jensen C."/>
            <person name="Gillespie R.G."/>
            <person name="Hoff K.J."/>
            <person name="Prost S."/>
        </authorList>
    </citation>
    <scope>NUCLEOTIDE SEQUENCE</scope>
</reference>
<evidence type="ECO:0000256" key="4">
    <source>
        <dbReference type="ARBA" id="ARBA00022833"/>
    </source>
</evidence>
<dbReference type="SUPFAM" id="SSF57667">
    <property type="entry name" value="beta-beta-alpha zinc fingers"/>
    <property type="match status" value="1"/>
</dbReference>
<feature type="domain" description="C2H2-type" evidence="6">
    <location>
        <begin position="31"/>
        <end position="59"/>
    </location>
</feature>
<organism evidence="7 8">
    <name type="scientific">Argiope bruennichi</name>
    <name type="common">Wasp spider</name>
    <name type="synonym">Aranea bruennichi</name>
    <dbReference type="NCBI Taxonomy" id="94029"/>
    <lineage>
        <taxon>Eukaryota</taxon>
        <taxon>Metazoa</taxon>
        <taxon>Ecdysozoa</taxon>
        <taxon>Arthropoda</taxon>
        <taxon>Chelicerata</taxon>
        <taxon>Arachnida</taxon>
        <taxon>Araneae</taxon>
        <taxon>Araneomorphae</taxon>
        <taxon>Entelegynae</taxon>
        <taxon>Araneoidea</taxon>
        <taxon>Araneidae</taxon>
        <taxon>Argiope</taxon>
    </lineage>
</organism>
<keyword evidence="2" id="KW-0677">Repeat</keyword>
<dbReference type="GO" id="GO:0000981">
    <property type="term" value="F:DNA-binding transcription factor activity, RNA polymerase II-specific"/>
    <property type="evidence" value="ECO:0007669"/>
    <property type="project" value="TreeGrafter"/>
</dbReference>
<dbReference type="InterPro" id="IPR013087">
    <property type="entry name" value="Znf_C2H2_type"/>
</dbReference>
<dbReference type="GO" id="GO:0000977">
    <property type="term" value="F:RNA polymerase II transcription regulatory region sequence-specific DNA binding"/>
    <property type="evidence" value="ECO:0007669"/>
    <property type="project" value="TreeGrafter"/>
</dbReference>
<name>A0A8T0E7A4_ARGBR</name>